<sequence>MDDHTPSSLLDMCLGCICQNLDTLCSVCDDGTLRLRSCLLFPPELSDLLLRTLTEEGLLNDRTLGIFQNVECLRLKHACVRASHLTTASFRRSLCSHSLKELDASRVVGKITISDILQGLVSSPVCSQSLQRLNVSGLDRLGDCPVSFKSLQALRSLSAAWTPLDDSNLEDICSLPMLENLDISGTYVTDLTPLLRLCSKLRLLTVHTLLHLRMDIKSFLSVMSELKLLTHLDVSNDQMQKSGEMIRKLLQKTQILPALVSLDVSGWTELEDEALEVFLEAWPGMRFIGLLGTGAGMSDILSGAGNLKVAGGWNLTQLCEALWRYRDRESLLQEALRCLHLHLNDTDIGCRPDVLKLVYLGLKAHSKCVNVQRAGLACVFKLTALELADGMSKNLLGSVMRHIITTMRNFPQHAQIQMNCLLSLSNNHILKVAPFDRCEAAKQVIMFLITNEDEFLQPLSASLIVFLIAQLTQEEIAQLGAEEFIIKNLLHVVGKKGSMGVWNSTLDGTLTALWGLTDNTHSSCTHFLQCDGLELYKELLETYCLNPRVLTQILGLLTNVSEMEDLRVQLMDEELLQHVVTLMELREVKVSFFAGGFLANLTSGSTWILDTKLRCEILNKLHSAVMSWTPPDQSMVSYRTLHPFYSLLRISQPSAVQLWALWGIKHICTHKVMQVEENGMKDDLRLQFQTLQEQQVQRLQKHLKKKKQTSTRQDTLNLFEDEDEDDSVPEWSNSGSRLLKTENDHLQERVRELRDENGRLLKLLTEKEFEIKFLRKKKEEDRLALVGTMGLAGDAAAVKIVELSKKNRELSAEMEREKAKTKQLNTRVRDLERELQDTAASSPGVKANHKLEPGSSQQEDTPLVKSLQEKLNTAQFKMSEYRNQIQAVRQELKVAHKVLSNEVGDEVCIQHILNTPGSWRGRAQQILALQNKVKDLEQQLSSASDKKQAGESSREQSMLGKGVHQRNQDKNQSYIRNLERDRKEALEKLNVEYEHILSEHAEVKKKLESSKARNQILSVELKTLKTQLSTLTEKKQQAQLQAVLSRMGQNEGKRDDFEQKLDIQEAQRHNDLINQLKLMLTEKEEKVQELEREIQQLTLAKREARHTEVKINHAYLTVKEEGDRRPDSASSVSKMGHKLVESSRALSPGSTTDLREQPEAWCSACAARQLQCSEFKAMCQAANVERDRLLELAKVQQRRETEAMQKFSEVEQKFWDERRRCVILERRLERLKLDHEKAQKVNRSRTGSVNVSEKLDDLSPRRDLESKNVDQISELSLQFAAQQEELDVQRLSLNQVLKAKEEDLQLYSTMISQVKQVFLQALRQYKQSTKQET</sequence>
<dbReference type="SUPFAM" id="SSF52047">
    <property type="entry name" value="RNI-like"/>
    <property type="match status" value="1"/>
</dbReference>
<feature type="domain" description="Protein zer-1 homolog-like C-terminal" evidence="3">
    <location>
        <begin position="363"/>
        <end position="672"/>
    </location>
</feature>
<dbReference type="GO" id="GO:0031122">
    <property type="term" value="P:cytoplasmic microtubule organization"/>
    <property type="evidence" value="ECO:0007669"/>
    <property type="project" value="TreeGrafter"/>
</dbReference>
<feature type="coiled-coil region" evidence="1">
    <location>
        <begin position="1066"/>
        <end position="1107"/>
    </location>
</feature>
<evidence type="ECO:0000313" key="5">
    <source>
        <dbReference type="Proteomes" id="UP000606274"/>
    </source>
</evidence>
<dbReference type="InterPro" id="IPR038929">
    <property type="entry name" value="CCDC13"/>
</dbReference>
<evidence type="ECO:0000313" key="4">
    <source>
        <dbReference type="EMBL" id="KAF7706865.1"/>
    </source>
</evidence>
<keyword evidence="5" id="KW-1185">Reference proteome</keyword>
<dbReference type="InterPro" id="IPR011989">
    <property type="entry name" value="ARM-like"/>
</dbReference>
<feature type="region of interest" description="Disordered" evidence="2">
    <location>
        <begin position="836"/>
        <end position="862"/>
    </location>
</feature>
<protein>
    <recommendedName>
        <fullName evidence="3">Protein zer-1 homolog-like C-terminal domain-containing protein</fullName>
    </recommendedName>
</protein>
<dbReference type="InterPro" id="IPR016024">
    <property type="entry name" value="ARM-type_fold"/>
</dbReference>
<dbReference type="Pfam" id="PF22964">
    <property type="entry name" value="ZER1-like_2nd"/>
    <property type="match status" value="1"/>
</dbReference>
<dbReference type="InterPro" id="IPR032675">
    <property type="entry name" value="LRR_dom_sf"/>
</dbReference>
<proteinExistence type="predicted"/>
<name>A0A8T0BIS8_SILME</name>
<keyword evidence="1" id="KW-0175">Coiled coil</keyword>
<dbReference type="InterPro" id="IPR055142">
    <property type="entry name" value="ZER1-like_C"/>
</dbReference>
<dbReference type="SUPFAM" id="SSF48371">
    <property type="entry name" value="ARM repeat"/>
    <property type="match status" value="1"/>
</dbReference>
<dbReference type="EMBL" id="JABFDY010000006">
    <property type="protein sequence ID" value="KAF7706865.1"/>
    <property type="molecule type" value="Genomic_DNA"/>
</dbReference>
<evidence type="ECO:0000256" key="2">
    <source>
        <dbReference type="SAM" id="MobiDB-lite"/>
    </source>
</evidence>
<feature type="coiled-coil region" evidence="1">
    <location>
        <begin position="736"/>
        <end position="763"/>
    </location>
</feature>
<feature type="region of interest" description="Disordered" evidence="2">
    <location>
        <begin position="938"/>
        <end position="976"/>
    </location>
</feature>
<dbReference type="Gene3D" id="3.80.10.10">
    <property type="entry name" value="Ribonuclease Inhibitor"/>
    <property type="match status" value="1"/>
</dbReference>
<evidence type="ECO:0000259" key="3">
    <source>
        <dbReference type="Pfam" id="PF22964"/>
    </source>
</evidence>
<organism evidence="4 5">
    <name type="scientific">Silurus meridionalis</name>
    <name type="common">Southern catfish</name>
    <name type="synonym">Silurus soldatovi meridionalis</name>
    <dbReference type="NCBI Taxonomy" id="175797"/>
    <lineage>
        <taxon>Eukaryota</taxon>
        <taxon>Metazoa</taxon>
        <taxon>Chordata</taxon>
        <taxon>Craniata</taxon>
        <taxon>Vertebrata</taxon>
        <taxon>Euteleostomi</taxon>
        <taxon>Actinopterygii</taxon>
        <taxon>Neopterygii</taxon>
        <taxon>Teleostei</taxon>
        <taxon>Ostariophysi</taxon>
        <taxon>Siluriformes</taxon>
        <taxon>Siluridae</taxon>
        <taxon>Silurus</taxon>
    </lineage>
</organism>
<reference evidence="4" key="1">
    <citation type="submission" date="2020-08" db="EMBL/GenBank/DDBJ databases">
        <title>Chromosome-level assembly of Southern catfish (Silurus meridionalis) provides insights into visual adaptation to the nocturnal and benthic lifestyles.</title>
        <authorList>
            <person name="Zhang Y."/>
            <person name="Wang D."/>
            <person name="Peng Z."/>
        </authorList>
    </citation>
    <scope>NUCLEOTIDE SEQUENCE</scope>
    <source>
        <strain evidence="4">SWU-2019-XX</strain>
        <tissue evidence="4">Muscle</tissue>
    </source>
</reference>
<dbReference type="PANTHER" id="PTHR31935">
    <property type="entry name" value="COILED-COIL DOMAIN-CONTAINING PROTEIN 13"/>
    <property type="match status" value="1"/>
</dbReference>
<dbReference type="Gene3D" id="1.25.10.10">
    <property type="entry name" value="Leucine-rich Repeat Variant"/>
    <property type="match status" value="1"/>
</dbReference>
<feature type="compositionally biased region" description="Basic and acidic residues" evidence="2">
    <location>
        <begin position="944"/>
        <end position="954"/>
    </location>
</feature>
<accession>A0A8T0BIS8</accession>
<evidence type="ECO:0000256" key="1">
    <source>
        <dbReference type="SAM" id="Coils"/>
    </source>
</evidence>
<gene>
    <name evidence="4" type="ORF">HF521_020119</name>
</gene>
<dbReference type="GO" id="GO:1905515">
    <property type="term" value="P:non-motile cilium assembly"/>
    <property type="evidence" value="ECO:0007669"/>
    <property type="project" value="TreeGrafter"/>
</dbReference>
<feature type="region of interest" description="Disordered" evidence="2">
    <location>
        <begin position="1120"/>
        <end position="1153"/>
    </location>
</feature>
<dbReference type="GO" id="GO:0034451">
    <property type="term" value="C:centriolar satellite"/>
    <property type="evidence" value="ECO:0007669"/>
    <property type="project" value="TreeGrafter"/>
</dbReference>
<dbReference type="PANTHER" id="PTHR31935:SF1">
    <property type="entry name" value="COILED-COIL DOMAIN-CONTAINING PROTEIN 13"/>
    <property type="match status" value="1"/>
</dbReference>
<feature type="region of interest" description="Disordered" evidence="2">
    <location>
        <begin position="702"/>
        <end position="736"/>
    </location>
</feature>
<dbReference type="Proteomes" id="UP000606274">
    <property type="component" value="Unassembled WGS sequence"/>
</dbReference>
<feature type="compositionally biased region" description="Acidic residues" evidence="2">
    <location>
        <begin position="719"/>
        <end position="728"/>
    </location>
</feature>
<comment type="caution">
    <text evidence="4">The sequence shown here is derived from an EMBL/GenBank/DDBJ whole genome shotgun (WGS) entry which is preliminary data.</text>
</comment>